<dbReference type="VEuPathDB" id="HostDB:ENSMUSG00000051877"/>
<dbReference type="InterPro" id="IPR028082">
    <property type="entry name" value="Peripla_BP_I"/>
</dbReference>
<dbReference type="Pfam" id="PF01094">
    <property type="entry name" value="ANF_receptor"/>
    <property type="match status" value="1"/>
</dbReference>
<evidence type="ECO:0000313" key="16">
    <source>
        <dbReference type="Proteomes" id="UP000000589"/>
    </source>
</evidence>
<feature type="domain" description="Receptor ligand binding region" evidence="12">
    <location>
        <begin position="83"/>
        <end position="466"/>
    </location>
</feature>
<dbReference type="InterPro" id="IPR011500">
    <property type="entry name" value="GPCR_3_9-Cys_dom"/>
</dbReference>
<evidence type="ECO:0000256" key="5">
    <source>
        <dbReference type="ARBA" id="ARBA00022989"/>
    </source>
</evidence>
<keyword evidence="6" id="KW-0297">G-protein coupled receptor</keyword>
<accession>A0A3B2W483</accession>
<name>A0A3B2W483_MOUSE</name>
<dbReference type="Proteomes" id="UP000000589">
    <property type="component" value="Chromosome 7"/>
</dbReference>
<dbReference type="SUPFAM" id="SSF53822">
    <property type="entry name" value="Periplasmic binding protein-like I"/>
    <property type="match status" value="1"/>
</dbReference>
<keyword evidence="10" id="KW-0807">Transducer</keyword>
<dbReference type="MGI" id="MGI:3647591">
    <property type="gene designation" value="Vmn2r72"/>
</dbReference>
<dbReference type="PANTHER" id="PTHR24061:SF413">
    <property type="entry name" value="VOMERONASAL 2, RECEPTOR 66-RELATED"/>
    <property type="match status" value="1"/>
</dbReference>
<dbReference type="FunFam" id="3.40.50.2300:FF:000024">
    <property type="entry name" value="Vomeronasal 2, receptor 73"/>
    <property type="match status" value="1"/>
</dbReference>
<dbReference type="Pfam" id="PF07562">
    <property type="entry name" value="NCD3G"/>
    <property type="match status" value="1"/>
</dbReference>
<evidence type="ECO:0000256" key="6">
    <source>
        <dbReference type="ARBA" id="ARBA00023040"/>
    </source>
</evidence>
<evidence type="ECO:0000256" key="10">
    <source>
        <dbReference type="ARBA" id="ARBA00023224"/>
    </source>
</evidence>
<reference evidence="14 16" key="2">
    <citation type="journal article" date="2011" name="PLoS Biol.">
        <title>Modernizing reference genome assemblies.</title>
        <authorList>
            <person name="Church D.M."/>
            <person name="Schneider V.A."/>
            <person name="Graves T."/>
            <person name="Auger K."/>
            <person name="Cunningham F."/>
            <person name="Bouk N."/>
            <person name="Chen H.C."/>
            <person name="Agarwala R."/>
            <person name="McLaren W.M."/>
            <person name="Ritchie G.R."/>
            <person name="Albracht D."/>
            <person name="Kremitzki M."/>
            <person name="Rock S."/>
            <person name="Kotkiewicz H."/>
            <person name="Kremitzki C."/>
            <person name="Wollam A."/>
            <person name="Trani L."/>
            <person name="Fulton L."/>
            <person name="Fulton R."/>
            <person name="Matthews L."/>
            <person name="Whitehead S."/>
            <person name="Chow W."/>
            <person name="Torrance J."/>
            <person name="Dunn M."/>
            <person name="Harden G."/>
            <person name="Threadgold G."/>
            <person name="Wood J."/>
            <person name="Collins J."/>
            <person name="Heath P."/>
            <person name="Griffiths G."/>
            <person name="Pelan S."/>
            <person name="Grafham D."/>
            <person name="Eichler E.E."/>
            <person name="Weinstock G."/>
            <person name="Mardis E.R."/>
            <person name="Wilson R.K."/>
            <person name="Howe K."/>
            <person name="Flicek P."/>
            <person name="Hubbard T."/>
        </authorList>
    </citation>
    <scope>NUCLEOTIDE SEQUENCE [LARGE SCALE GENOMIC DNA]</scope>
    <source>
        <strain evidence="14 16">C57BL/6J</strain>
    </source>
</reference>
<dbReference type="InterPro" id="IPR004073">
    <property type="entry name" value="GPCR_3_vmron_rcpt_2"/>
</dbReference>
<gene>
    <name evidence="14 15" type="primary">Vmn2r72</name>
</gene>
<dbReference type="FunFam" id="3.40.50.2300:FF:001138">
    <property type="match status" value="1"/>
</dbReference>
<dbReference type="AGR" id="MGI:3647591"/>
<keyword evidence="2" id="KW-1003">Cell membrane</keyword>
<dbReference type="PRINTS" id="PR00248">
    <property type="entry name" value="GPCRMGR"/>
</dbReference>
<dbReference type="GeneTree" id="ENSGT00950000183069"/>
<evidence type="ECO:0000256" key="7">
    <source>
        <dbReference type="ARBA" id="ARBA00023136"/>
    </source>
</evidence>
<keyword evidence="5" id="KW-1133">Transmembrane helix</keyword>
<keyword evidence="4 11" id="KW-0732">Signal</keyword>
<dbReference type="InterPro" id="IPR038550">
    <property type="entry name" value="GPCR_3_9-Cys_sf"/>
</dbReference>
<dbReference type="Gene3D" id="3.40.50.2300">
    <property type="match status" value="2"/>
</dbReference>
<evidence type="ECO:0000256" key="8">
    <source>
        <dbReference type="ARBA" id="ARBA00023170"/>
    </source>
</evidence>
<protein>
    <submittedName>
        <fullName evidence="14">Vomeronasal 2, receptor 72</fullName>
    </submittedName>
</protein>
<evidence type="ECO:0000313" key="15">
    <source>
        <dbReference type="MGI" id="MGI:3647591"/>
    </source>
</evidence>
<dbReference type="ExpressionAtlas" id="A0A3B2W483">
    <property type="expression patterns" value="baseline"/>
</dbReference>
<sequence>MFSLISVFWFLKISFIFCHLSDPKCFWRIKDTENKIGDIETYCSFSISTKPGYVKNDYFILEIIFSTSVFRVTPKTNHLIFSVYLALEEINMNFHILPNISLVVNVECLRQKYDEKTGLALQSKEFIPNYSCTNERRYLIIFTAPIWAVTTRLGPLMFMYSIPELYCGHFHLSLSDNEQFPHLYQISPKDTSLPLAMVSLMVHFKWNWIGAMITNDDHGIQFLSKLRGEMQKHMVCLSFVFAILTEHSMVRKEFHKNFNLIVRSSAKVVIVYGDYASPIDLVLHWFKSKGLFRIWVSVSQFDIITNLGDFMLYSSSGTFIFSHQKPEISGFQKFIKTVYPSNYSSEFSFAKLWWTYFRCSLPPSNCKTLKNCPTKTVFKWLFRTPLGMAMSDTCYNSYNAIHAVAHSLHEMLLQQVDTWSNNDGKDLEFDTWKMFSILKTLQFVNPAGDLVNMNQNLKQDTEYDIFYIMDFQKHYGFKMKIGRFSGHLPSRQQLYMSKEMMEWATDVDQILPSACNIPCKPGFRKSPEEEMDICCFVCNPCPENEISNMTKCFYSISQTCFYWDVSLSTQPLLSSCHGISLHWSNEPSQDQGFFLPLVPDKTTLCYTYG</sequence>
<feature type="chain" id="PRO_5017484435" evidence="11">
    <location>
        <begin position="19"/>
        <end position="609"/>
    </location>
</feature>
<evidence type="ECO:0000256" key="1">
    <source>
        <dbReference type="ARBA" id="ARBA00004651"/>
    </source>
</evidence>
<reference evidence="14" key="3">
    <citation type="submission" date="2025-08" db="UniProtKB">
        <authorList>
            <consortium name="Ensembl"/>
        </authorList>
    </citation>
    <scope>IDENTIFICATION</scope>
    <source>
        <strain evidence="14">C57BL/6J</strain>
    </source>
</reference>
<dbReference type="AlphaFoldDB" id="A0A3B2W483"/>
<evidence type="ECO:0000256" key="9">
    <source>
        <dbReference type="ARBA" id="ARBA00023180"/>
    </source>
</evidence>
<dbReference type="SMR" id="A0A3B2W483"/>
<reference evidence="14" key="4">
    <citation type="submission" date="2025-09" db="UniProtKB">
        <authorList>
            <consortium name="Ensembl"/>
        </authorList>
    </citation>
    <scope>IDENTIFICATION</scope>
    <source>
        <strain evidence="14">C57BL/6J</strain>
    </source>
</reference>
<dbReference type="InterPro" id="IPR001828">
    <property type="entry name" value="ANF_lig-bd_rcpt"/>
</dbReference>
<dbReference type="GO" id="GO:0004930">
    <property type="term" value="F:G protein-coupled receptor activity"/>
    <property type="evidence" value="ECO:0007669"/>
    <property type="project" value="UniProtKB-KW"/>
</dbReference>
<dbReference type="InterPro" id="IPR000068">
    <property type="entry name" value="GPCR_3_Ca_sens_rcpt-rel"/>
</dbReference>
<keyword evidence="8" id="KW-0675">Receptor</keyword>
<keyword evidence="3" id="KW-0812">Transmembrane</keyword>
<keyword evidence="9" id="KW-0325">Glycoprotein</keyword>
<evidence type="ECO:0000259" key="13">
    <source>
        <dbReference type="Pfam" id="PF07562"/>
    </source>
</evidence>
<evidence type="ECO:0000259" key="12">
    <source>
        <dbReference type="Pfam" id="PF01094"/>
    </source>
</evidence>
<feature type="domain" description="GPCR family 3 nine cysteines" evidence="13">
    <location>
        <begin position="512"/>
        <end position="553"/>
    </location>
</feature>
<keyword evidence="7" id="KW-0472">Membrane</keyword>
<dbReference type="PRINTS" id="PR01535">
    <property type="entry name" value="VOMERONASL2R"/>
</dbReference>
<evidence type="ECO:0000313" key="14">
    <source>
        <dbReference type="Ensembl" id="ENSMUSP00000156799.2"/>
    </source>
</evidence>
<reference evidence="14 16" key="1">
    <citation type="journal article" date="2009" name="PLoS Biol.">
        <title>Lineage-specific biology revealed by a finished genome assembly of the mouse.</title>
        <authorList>
            <consortium name="Mouse Genome Sequencing Consortium"/>
            <person name="Church D.M."/>
            <person name="Goodstadt L."/>
            <person name="Hillier L.W."/>
            <person name="Zody M.C."/>
            <person name="Goldstein S."/>
            <person name="She X."/>
            <person name="Bult C.J."/>
            <person name="Agarwala R."/>
            <person name="Cherry J.L."/>
            <person name="DiCuccio M."/>
            <person name="Hlavina W."/>
            <person name="Kapustin Y."/>
            <person name="Meric P."/>
            <person name="Maglott D."/>
            <person name="Birtle Z."/>
            <person name="Marques A.C."/>
            <person name="Graves T."/>
            <person name="Zhou S."/>
            <person name="Teague B."/>
            <person name="Potamousis K."/>
            <person name="Churas C."/>
            <person name="Place M."/>
            <person name="Herschleb J."/>
            <person name="Runnheim R."/>
            <person name="Forrest D."/>
            <person name="Amos-Landgraf J."/>
            <person name="Schwartz D.C."/>
            <person name="Cheng Z."/>
            <person name="Lindblad-Toh K."/>
            <person name="Eichler E.E."/>
            <person name="Ponting C.P."/>
        </authorList>
    </citation>
    <scope>NUCLEOTIDE SEQUENCE [LARGE SCALE GENOMIC DNA]</scope>
    <source>
        <strain evidence="14 16">C57BL/6J</strain>
    </source>
</reference>
<dbReference type="Gene3D" id="2.10.50.30">
    <property type="entry name" value="GPCR, family 3, nine cysteines domain"/>
    <property type="match status" value="1"/>
</dbReference>
<dbReference type="PANTHER" id="PTHR24061">
    <property type="entry name" value="CALCIUM-SENSING RECEPTOR-RELATED"/>
    <property type="match status" value="1"/>
</dbReference>
<evidence type="ECO:0000256" key="3">
    <source>
        <dbReference type="ARBA" id="ARBA00022692"/>
    </source>
</evidence>
<dbReference type="GO" id="GO:0005886">
    <property type="term" value="C:plasma membrane"/>
    <property type="evidence" value="ECO:0007669"/>
    <property type="project" value="UniProtKB-SubCell"/>
</dbReference>
<evidence type="ECO:0000256" key="11">
    <source>
        <dbReference type="SAM" id="SignalP"/>
    </source>
</evidence>
<dbReference type="InterPro" id="IPR000337">
    <property type="entry name" value="GPCR_3"/>
</dbReference>
<proteinExistence type="predicted"/>
<feature type="signal peptide" evidence="11">
    <location>
        <begin position="1"/>
        <end position="18"/>
    </location>
</feature>
<comment type="subcellular location">
    <subcellularLocation>
        <location evidence="1">Cell membrane</location>
        <topology evidence="1">Multi-pass membrane protein</topology>
    </subcellularLocation>
</comment>
<evidence type="ECO:0000256" key="2">
    <source>
        <dbReference type="ARBA" id="ARBA00022475"/>
    </source>
</evidence>
<dbReference type="Ensembl" id="ENSMUST00000233415.2">
    <property type="protein sequence ID" value="ENSMUSP00000156799.2"/>
    <property type="gene ID" value="ENSMUSG00000051877.10"/>
</dbReference>
<keyword evidence="16" id="KW-1185">Reference proteome</keyword>
<organism evidence="14 16">
    <name type="scientific">Mus musculus</name>
    <name type="common">Mouse</name>
    <dbReference type="NCBI Taxonomy" id="10090"/>
    <lineage>
        <taxon>Eukaryota</taxon>
        <taxon>Metazoa</taxon>
        <taxon>Chordata</taxon>
        <taxon>Craniata</taxon>
        <taxon>Vertebrata</taxon>
        <taxon>Euteleostomi</taxon>
        <taxon>Mammalia</taxon>
        <taxon>Eutheria</taxon>
        <taxon>Euarchontoglires</taxon>
        <taxon>Glires</taxon>
        <taxon>Rodentia</taxon>
        <taxon>Myomorpha</taxon>
        <taxon>Muroidea</taxon>
        <taxon>Muridae</taxon>
        <taxon>Murinae</taxon>
        <taxon>Mus</taxon>
        <taxon>Mus</taxon>
    </lineage>
</organism>
<evidence type="ECO:0000256" key="4">
    <source>
        <dbReference type="ARBA" id="ARBA00022729"/>
    </source>
</evidence>